<evidence type="ECO:0000256" key="2">
    <source>
        <dbReference type="ARBA" id="ARBA00005005"/>
    </source>
</evidence>
<keyword evidence="10" id="KW-1185">Reference proteome</keyword>
<evidence type="ECO:0000313" key="9">
    <source>
        <dbReference type="EMBL" id="ABM94280.1"/>
    </source>
</evidence>
<dbReference type="STRING" id="420662.Mpe_A1318"/>
<dbReference type="Pfam" id="PF00501">
    <property type="entry name" value="AMP-binding"/>
    <property type="match status" value="1"/>
</dbReference>
<dbReference type="Gene3D" id="3.40.50.12780">
    <property type="entry name" value="N-terminal domain of ligase-like"/>
    <property type="match status" value="1"/>
</dbReference>
<reference evidence="9 10" key="1">
    <citation type="journal article" date="2007" name="J. Bacteriol.">
        <title>Whole-genome analysis of the methyl tert-butyl ether-degrading beta-proteobacterium Methylibium petroleiphilum PM1.</title>
        <authorList>
            <person name="Kane S.R."/>
            <person name="Chakicherla A.Y."/>
            <person name="Chain P.S.G."/>
            <person name="Schmidt R."/>
            <person name="Shin M.W."/>
            <person name="Legler T.C."/>
            <person name="Scow K.M."/>
            <person name="Larimer F.W."/>
            <person name="Lucas S.M."/>
            <person name="Richardson P.M."/>
            <person name="Hristova K.R."/>
        </authorList>
    </citation>
    <scope>NUCLEOTIDE SEQUENCE [LARGE SCALE GENOMIC DNA]</scope>
    <source>
        <strain evidence="10">ATCC BAA-1232 / LMG 22953 / PM1</strain>
    </source>
</reference>
<name>A2SFE1_METPP</name>
<evidence type="ECO:0000256" key="3">
    <source>
        <dbReference type="ARBA" id="ARBA00022598"/>
    </source>
</evidence>
<dbReference type="PANTHER" id="PTHR43767:SF8">
    <property type="entry name" value="LONG-CHAIN-FATTY-ACID--COA LIGASE"/>
    <property type="match status" value="1"/>
</dbReference>
<dbReference type="Gene3D" id="3.30.300.30">
    <property type="match status" value="1"/>
</dbReference>
<sequence length="466" mass="48943">MSEVVALSTAGPALLPLIERADLDAPLAWRAGVAVSARRFLADVAAQAACLPAAGPLVNLCGDRYRFAVGLGAALLRGRTSLLPPNALPDTLARLRGSWPALEALTDDEALEVDGVPLLRALTDTEKPGSATVPRIAADLEAACLLTSGSTGEPQPHAKSWGAVVANIRAASLRLAEVLERPSLAGLNLVATVPAQHSYGFESSVLLALLGGAALDSGRPFYPADIVQALARLPRPRALVTTPFHLKTLLLSGVALPPTDLLLCATAPLSPQLALQAERAFGGPLVEIYGCTEAGQVATRRTVHGESWQTFGALRVHSEGEGESERFIVDGGHVLQPTPLADVLELEGAQRFRLLGRANDLIHVAGKRSSLAHLNYHLNSIEGVVDGAFWLPEDVADGVVRPVAFVVAPGLSSARIIAALRARLEAVFVPRRVLHVDALPREATGKLTSGALAQFARARLDRQAAP</sequence>
<dbReference type="AlphaFoldDB" id="A2SFE1"/>
<keyword evidence="3 9" id="KW-0436">Ligase</keyword>
<dbReference type="InterPro" id="IPR000873">
    <property type="entry name" value="AMP-dep_synth/lig_dom"/>
</dbReference>
<comment type="subcellular location">
    <subcellularLocation>
        <location evidence="1">Membrane</location>
        <topology evidence="1">Peripheral membrane protein</topology>
    </subcellularLocation>
</comment>
<evidence type="ECO:0000259" key="7">
    <source>
        <dbReference type="Pfam" id="PF00501"/>
    </source>
</evidence>
<dbReference type="EMBL" id="CP000555">
    <property type="protein sequence ID" value="ABM94280.1"/>
    <property type="molecule type" value="Genomic_DNA"/>
</dbReference>
<accession>A2SFE1</accession>
<evidence type="ECO:0000256" key="1">
    <source>
        <dbReference type="ARBA" id="ARBA00004170"/>
    </source>
</evidence>
<evidence type="ECO:0000256" key="6">
    <source>
        <dbReference type="ARBA" id="ARBA00042773"/>
    </source>
</evidence>
<dbReference type="InterPro" id="IPR045851">
    <property type="entry name" value="AMP-bd_C_sf"/>
</dbReference>
<evidence type="ECO:0000259" key="8">
    <source>
        <dbReference type="Pfam" id="PF13193"/>
    </source>
</evidence>
<protein>
    <recommendedName>
        <fullName evidence="5">Long-chain-fatty-acid--CoA ligase</fullName>
        <ecNumber evidence="4">6.2.1.3</ecNumber>
    </recommendedName>
    <alternativeName>
        <fullName evidence="6">Long-chain acyl-CoA synthetase</fullName>
    </alternativeName>
</protein>
<dbReference type="Pfam" id="PF13193">
    <property type="entry name" value="AMP-binding_C"/>
    <property type="match status" value="1"/>
</dbReference>
<evidence type="ECO:0000256" key="5">
    <source>
        <dbReference type="ARBA" id="ARBA00039545"/>
    </source>
</evidence>
<dbReference type="InterPro" id="IPR025110">
    <property type="entry name" value="AMP-bd_C"/>
</dbReference>
<comment type="pathway">
    <text evidence="2">Lipid metabolism; fatty acid beta-oxidation.</text>
</comment>
<dbReference type="SUPFAM" id="SSF56801">
    <property type="entry name" value="Acetyl-CoA synthetase-like"/>
    <property type="match status" value="1"/>
</dbReference>
<dbReference type="PANTHER" id="PTHR43767">
    <property type="entry name" value="LONG-CHAIN-FATTY-ACID--COA LIGASE"/>
    <property type="match status" value="1"/>
</dbReference>
<feature type="domain" description="AMP-binding enzyme C-terminal" evidence="8">
    <location>
        <begin position="401"/>
        <end position="446"/>
    </location>
</feature>
<dbReference type="KEGG" id="mpt:Mpe_A1318"/>
<dbReference type="HOGENOM" id="CLU_026234_2_0_4"/>
<gene>
    <name evidence="9" type="ordered locus">Mpe_A1318</name>
</gene>
<dbReference type="RefSeq" id="WP_011828917.1">
    <property type="nucleotide sequence ID" value="NC_008825.1"/>
</dbReference>
<evidence type="ECO:0000256" key="4">
    <source>
        <dbReference type="ARBA" id="ARBA00026121"/>
    </source>
</evidence>
<organism evidence="9 10">
    <name type="scientific">Methylibium petroleiphilum (strain ATCC BAA-1232 / LMG 22953 / PM1)</name>
    <dbReference type="NCBI Taxonomy" id="420662"/>
    <lineage>
        <taxon>Bacteria</taxon>
        <taxon>Pseudomonadati</taxon>
        <taxon>Pseudomonadota</taxon>
        <taxon>Betaproteobacteria</taxon>
        <taxon>Burkholderiales</taxon>
        <taxon>Sphaerotilaceae</taxon>
        <taxon>Methylibium</taxon>
    </lineage>
</organism>
<dbReference type="InterPro" id="IPR050237">
    <property type="entry name" value="ATP-dep_AMP-bd_enzyme"/>
</dbReference>
<dbReference type="eggNOG" id="COG0318">
    <property type="taxonomic scope" value="Bacteria"/>
</dbReference>
<proteinExistence type="predicted"/>
<evidence type="ECO:0000313" key="10">
    <source>
        <dbReference type="Proteomes" id="UP000000366"/>
    </source>
</evidence>
<feature type="domain" description="AMP-dependent synthetase/ligase" evidence="7">
    <location>
        <begin position="92"/>
        <end position="300"/>
    </location>
</feature>
<dbReference type="GO" id="GO:0004467">
    <property type="term" value="F:long-chain fatty acid-CoA ligase activity"/>
    <property type="evidence" value="ECO:0007669"/>
    <property type="project" value="UniProtKB-EC"/>
</dbReference>
<dbReference type="Proteomes" id="UP000000366">
    <property type="component" value="Chromosome"/>
</dbReference>
<dbReference type="EC" id="6.2.1.3" evidence="4"/>
<dbReference type="InterPro" id="IPR042099">
    <property type="entry name" value="ANL_N_sf"/>
</dbReference>
<dbReference type="GO" id="GO:0016020">
    <property type="term" value="C:membrane"/>
    <property type="evidence" value="ECO:0007669"/>
    <property type="project" value="UniProtKB-SubCell"/>
</dbReference>